<feature type="signal peptide" evidence="3">
    <location>
        <begin position="1"/>
        <end position="20"/>
    </location>
</feature>
<name>A0A7M5XDE0_9CNID</name>
<dbReference type="EnsemblMetazoa" id="CLYHEMT021733.1">
    <property type="protein sequence ID" value="CLYHEMP021733.1"/>
    <property type="gene ID" value="CLYHEMG021733"/>
</dbReference>
<evidence type="ECO:0000313" key="4">
    <source>
        <dbReference type="EnsemblMetazoa" id="CLYHEMP021733.1"/>
    </source>
</evidence>
<sequence>MEKYLMRIVLLLTLVYLTQTQTTTTTANIQRSKESVSRGSIAVLTIQLETETIDNVICSFISNGEIRKLGNWTSGTRTPILRLEPDIMEIYQHRLTVSYQTNIISITLTNTTYSDSGIYTCRSGSTQRTDVDLQVIGGPLLISRSFPDSVTVAEVGTTSFEMVVCGNPKPSVKWTLITNTTNVDGVIVNTTHGLRSEHVTKKFSLNTHCYKYSYTTPRVYRQPCNLTANYEIHGDATNPIKGKVALTVSFKPEPVTDVRTVSESDCLHTQWMGPLLNPNHCRLPISYDIELVRNNAPSFLFKTYTNNFMVCQDQLGDGLSINDITDVRIRYVNKFGQGDYASTNFVTDFGKKVEVTNVIGSTEKEDENYKNIAITTSGLLGLFVIVIIIFITYYACVNWNGCSCCCCGSDIEDGTKNQVAKYTKRKTPSSSSATNPMSNNEPEPKPVTSAKTPRKSRIRKDTIIPKPKTLAQVTSQGLHKSHTFSGYDAFTNPHADETLQKGYMPLNTLQRRISESLAAVNAPPTRVSSVPVFEDIFENEYVEDDVEDRKRNSGASAETECTSLDSRATYDNGHASLAHTYSLDSAVSDFDMPYVIDLEKNRRKSIYDLPRSQTFHGGSRPSQFSPDKSEDSNGYSKMSSGSQYGSEYALPSSVLNGEGPPRDKRLSEYSSPRKSMLQLNIEEEPFTNTTPKKLSFGDDKVVYDKPRMTDPAATPVNEVPGFETPVISQITGLYDTPRIHHQQPEANHTTTDNENNDTITDSAINDFENESQKSSETLYDNINFILTKYGCGPNDTQPAGNTGNIYDKLPGTSGSAEQRPRRGTEC</sequence>
<feature type="compositionally biased region" description="Polar residues" evidence="1">
    <location>
        <begin position="428"/>
        <end position="441"/>
    </location>
</feature>
<accession>A0A7M5XDE0</accession>
<dbReference type="InterPro" id="IPR013783">
    <property type="entry name" value="Ig-like_fold"/>
</dbReference>
<dbReference type="SUPFAM" id="SSF48726">
    <property type="entry name" value="Immunoglobulin"/>
    <property type="match status" value="1"/>
</dbReference>
<feature type="region of interest" description="Disordered" evidence="1">
    <location>
        <begin position="609"/>
        <end position="673"/>
    </location>
</feature>
<keyword evidence="2" id="KW-0472">Membrane</keyword>
<evidence type="ECO:0000256" key="1">
    <source>
        <dbReference type="SAM" id="MobiDB-lite"/>
    </source>
</evidence>
<dbReference type="Proteomes" id="UP000594262">
    <property type="component" value="Unplaced"/>
</dbReference>
<keyword evidence="3" id="KW-0732">Signal</keyword>
<feature type="transmembrane region" description="Helical" evidence="2">
    <location>
        <begin position="372"/>
        <end position="394"/>
    </location>
</feature>
<keyword evidence="5" id="KW-1185">Reference proteome</keyword>
<keyword evidence="2" id="KW-0812">Transmembrane</keyword>
<feature type="region of interest" description="Disordered" evidence="1">
    <location>
        <begin position="796"/>
        <end position="826"/>
    </location>
</feature>
<dbReference type="Gene3D" id="2.60.40.10">
    <property type="entry name" value="Immunoglobulins"/>
    <property type="match status" value="1"/>
</dbReference>
<proteinExistence type="predicted"/>
<dbReference type="InterPro" id="IPR036179">
    <property type="entry name" value="Ig-like_dom_sf"/>
</dbReference>
<feature type="region of interest" description="Disordered" evidence="1">
    <location>
        <begin position="422"/>
        <end position="464"/>
    </location>
</feature>
<organism evidence="4 5">
    <name type="scientific">Clytia hemisphaerica</name>
    <dbReference type="NCBI Taxonomy" id="252671"/>
    <lineage>
        <taxon>Eukaryota</taxon>
        <taxon>Metazoa</taxon>
        <taxon>Cnidaria</taxon>
        <taxon>Hydrozoa</taxon>
        <taxon>Hydroidolina</taxon>
        <taxon>Leptothecata</taxon>
        <taxon>Obeliida</taxon>
        <taxon>Clytiidae</taxon>
        <taxon>Clytia</taxon>
    </lineage>
</organism>
<keyword evidence="2" id="KW-1133">Transmembrane helix</keyword>
<feature type="chain" id="PRO_5029463555" description="Ig-like domain-containing protein" evidence="3">
    <location>
        <begin position="21"/>
        <end position="826"/>
    </location>
</feature>
<feature type="compositionally biased region" description="Polar residues" evidence="1">
    <location>
        <begin position="611"/>
        <end position="645"/>
    </location>
</feature>
<evidence type="ECO:0000256" key="3">
    <source>
        <dbReference type="SAM" id="SignalP"/>
    </source>
</evidence>
<evidence type="ECO:0000313" key="5">
    <source>
        <dbReference type="Proteomes" id="UP000594262"/>
    </source>
</evidence>
<reference evidence="4" key="1">
    <citation type="submission" date="2021-01" db="UniProtKB">
        <authorList>
            <consortium name="EnsemblMetazoa"/>
        </authorList>
    </citation>
    <scope>IDENTIFICATION</scope>
</reference>
<dbReference type="AlphaFoldDB" id="A0A7M5XDE0"/>
<evidence type="ECO:0008006" key="6">
    <source>
        <dbReference type="Google" id="ProtNLM"/>
    </source>
</evidence>
<evidence type="ECO:0000256" key="2">
    <source>
        <dbReference type="SAM" id="Phobius"/>
    </source>
</evidence>
<protein>
    <recommendedName>
        <fullName evidence="6">Ig-like domain-containing protein</fullName>
    </recommendedName>
</protein>